<evidence type="ECO:0000313" key="15">
    <source>
        <dbReference type="Proteomes" id="UP000290218"/>
    </source>
</evidence>
<evidence type="ECO:0000259" key="12">
    <source>
        <dbReference type="PROSITE" id="PS50112"/>
    </source>
</evidence>
<evidence type="ECO:0000259" key="11">
    <source>
        <dbReference type="PROSITE" id="PS50110"/>
    </source>
</evidence>
<dbReference type="EC" id="2.7.13.3" evidence="2"/>
<dbReference type="Gene3D" id="1.10.287.130">
    <property type="match status" value="1"/>
</dbReference>
<dbReference type="Pfam" id="PF13426">
    <property type="entry name" value="PAS_9"/>
    <property type="match status" value="1"/>
</dbReference>
<dbReference type="NCBIfam" id="TIGR00229">
    <property type="entry name" value="sensory_box"/>
    <property type="match status" value="1"/>
</dbReference>
<dbReference type="SUPFAM" id="SSF55874">
    <property type="entry name" value="ATPase domain of HSP90 chaperone/DNA topoisomerase II/histidine kinase"/>
    <property type="match status" value="1"/>
</dbReference>
<evidence type="ECO:0000256" key="8">
    <source>
        <dbReference type="ARBA" id="ARBA00023012"/>
    </source>
</evidence>
<dbReference type="InterPro" id="IPR000700">
    <property type="entry name" value="PAS-assoc_C"/>
</dbReference>
<dbReference type="CDD" id="cd00130">
    <property type="entry name" value="PAS"/>
    <property type="match status" value="1"/>
</dbReference>
<evidence type="ECO:0000256" key="6">
    <source>
        <dbReference type="ARBA" id="ARBA00022777"/>
    </source>
</evidence>
<dbReference type="SMART" id="SM00086">
    <property type="entry name" value="PAC"/>
    <property type="match status" value="2"/>
</dbReference>
<keyword evidence="15" id="KW-1185">Reference proteome</keyword>
<feature type="domain" description="PAS" evidence="12">
    <location>
        <begin position="35"/>
        <end position="89"/>
    </location>
</feature>
<dbReference type="InterPro" id="IPR001610">
    <property type="entry name" value="PAC"/>
</dbReference>
<dbReference type="InterPro" id="IPR036890">
    <property type="entry name" value="HATPase_C_sf"/>
</dbReference>
<evidence type="ECO:0000259" key="10">
    <source>
        <dbReference type="PROSITE" id="PS50109"/>
    </source>
</evidence>
<dbReference type="PROSITE" id="PS50109">
    <property type="entry name" value="HIS_KIN"/>
    <property type="match status" value="1"/>
</dbReference>
<dbReference type="InterPro" id="IPR036097">
    <property type="entry name" value="HisK_dim/P_sf"/>
</dbReference>
<dbReference type="OrthoDB" id="175518at2"/>
<dbReference type="AlphaFoldDB" id="A0A4Q1C400"/>
<dbReference type="PROSITE" id="PS50113">
    <property type="entry name" value="PAC"/>
    <property type="match status" value="1"/>
</dbReference>
<gene>
    <name evidence="14" type="ORF">ESB00_15530</name>
</gene>
<dbReference type="SUPFAM" id="SSF52172">
    <property type="entry name" value="CheY-like"/>
    <property type="match status" value="1"/>
</dbReference>
<dbReference type="Gene3D" id="3.30.450.20">
    <property type="entry name" value="PAS domain"/>
    <property type="match status" value="2"/>
</dbReference>
<dbReference type="SMART" id="SM00091">
    <property type="entry name" value="PAS"/>
    <property type="match status" value="2"/>
</dbReference>
<evidence type="ECO:0000256" key="5">
    <source>
        <dbReference type="ARBA" id="ARBA00022741"/>
    </source>
</evidence>
<dbReference type="PROSITE" id="PS50112">
    <property type="entry name" value="PAS"/>
    <property type="match status" value="1"/>
</dbReference>
<dbReference type="InterPro" id="IPR003661">
    <property type="entry name" value="HisK_dim/P_dom"/>
</dbReference>
<dbReference type="InterPro" id="IPR000014">
    <property type="entry name" value="PAS"/>
</dbReference>
<dbReference type="EMBL" id="SDHX01000002">
    <property type="protein sequence ID" value="RXK53118.1"/>
    <property type="molecule type" value="Genomic_DNA"/>
</dbReference>
<feature type="domain" description="PAC" evidence="13">
    <location>
        <begin position="221"/>
        <end position="273"/>
    </location>
</feature>
<dbReference type="GO" id="GO:0005524">
    <property type="term" value="F:ATP binding"/>
    <property type="evidence" value="ECO:0007669"/>
    <property type="project" value="UniProtKB-KW"/>
</dbReference>
<dbReference type="SMART" id="SM00387">
    <property type="entry name" value="HATPase_c"/>
    <property type="match status" value="1"/>
</dbReference>
<dbReference type="SMART" id="SM00388">
    <property type="entry name" value="HisKA"/>
    <property type="match status" value="1"/>
</dbReference>
<comment type="caution">
    <text evidence="14">The sequence shown here is derived from an EMBL/GenBank/DDBJ whole genome shotgun (WGS) entry which is preliminary data.</text>
</comment>
<dbReference type="InterPro" id="IPR035965">
    <property type="entry name" value="PAS-like_dom_sf"/>
</dbReference>
<dbReference type="Proteomes" id="UP000290218">
    <property type="component" value="Unassembled WGS sequence"/>
</dbReference>
<dbReference type="SUPFAM" id="SSF55785">
    <property type="entry name" value="PYP-like sensor domain (PAS domain)"/>
    <property type="match status" value="2"/>
</dbReference>
<keyword evidence="4" id="KW-0808">Transferase</keyword>
<evidence type="ECO:0000259" key="13">
    <source>
        <dbReference type="PROSITE" id="PS50113"/>
    </source>
</evidence>
<dbReference type="CDD" id="cd00082">
    <property type="entry name" value="HisKA"/>
    <property type="match status" value="1"/>
</dbReference>
<evidence type="ECO:0000313" key="14">
    <source>
        <dbReference type="EMBL" id="RXK53118.1"/>
    </source>
</evidence>
<proteinExistence type="predicted"/>
<keyword evidence="3 9" id="KW-0597">Phosphoprotein</keyword>
<keyword evidence="7" id="KW-0067">ATP-binding</keyword>
<feature type="domain" description="Response regulatory" evidence="11">
    <location>
        <begin position="541"/>
        <end position="657"/>
    </location>
</feature>
<evidence type="ECO:0000256" key="2">
    <source>
        <dbReference type="ARBA" id="ARBA00012438"/>
    </source>
</evidence>
<dbReference type="InterPro" id="IPR001789">
    <property type="entry name" value="Sig_transdc_resp-reg_receiver"/>
</dbReference>
<feature type="domain" description="Histidine kinase" evidence="10">
    <location>
        <begin position="293"/>
        <end position="517"/>
    </location>
</feature>
<name>A0A4Q1C400_9BACT</name>
<organism evidence="14 15">
    <name type="scientific">Oleiharenicola lentus</name>
    <dbReference type="NCBI Taxonomy" id="2508720"/>
    <lineage>
        <taxon>Bacteria</taxon>
        <taxon>Pseudomonadati</taxon>
        <taxon>Verrucomicrobiota</taxon>
        <taxon>Opitutia</taxon>
        <taxon>Opitutales</taxon>
        <taxon>Opitutaceae</taxon>
        <taxon>Oleiharenicola</taxon>
    </lineage>
</organism>
<reference evidence="14 15" key="1">
    <citation type="submission" date="2019-01" db="EMBL/GenBank/DDBJ databases">
        <title>Lacunisphaera sp. strain TWA-58.</title>
        <authorList>
            <person name="Chen W.-M."/>
        </authorList>
    </citation>
    <scope>NUCLEOTIDE SEQUENCE [LARGE SCALE GENOMIC DNA]</scope>
    <source>
        <strain evidence="14 15">TWA-58</strain>
    </source>
</reference>
<dbReference type="Gene3D" id="3.30.565.10">
    <property type="entry name" value="Histidine kinase-like ATPase, C-terminal domain"/>
    <property type="match status" value="1"/>
</dbReference>
<dbReference type="SUPFAM" id="SSF47384">
    <property type="entry name" value="Homodimeric domain of signal transducing histidine kinase"/>
    <property type="match status" value="1"/>
</dbReference>
<dbReference type="InterPro" id="IPR005467">
    <property type="entry name" value="His_kinase_dom"/>
</dbReference>
<keyword evidence="6" id="KW-0418">Kinase</keyword>
<dbReference type="GO" id="GO:0000155">
    <property type="term" value="F:phosphorelay sensor kinase activity"/>
    <property type="evidence" value="ECO:0007669"/>
    <property type="project" value="InterPro"/>
</dbReference>
<sequence length="662" mass="72214">MSHLPPASTSSGPAPLCADGAGVYRAVFADGFDSMAISDNGLIVDVNEATLRIFGYTREELIGRQTLDLVAPESRPAVRAAIASNLETNYEVSFLRKDGSRFEAEALGRAVIHGGKLLRLTALRDLTERRSSAASLHDYQHKLELAMQMARLGHWELDVATGRFTFDDNFLRILGTSAELEGSRSMLAEDYAQRFIPAEEITVVRREIEAAIAAADPHYQRQLEHPFCRVDGSLGVMLVNISIVKDATGRTIRTYGINQDVSERRLEEEYRARLEEQLQHAQKMDALGTLAGGIAHDFNNILTGLLGHLQLAALDLPDEHPARASLREAGRAGRRARDLVGRILAFGRRGQHDWQPRPLGPVVQEAMQLLRASLPATIEMRTEIAPELPAVLCDSAQIHQVLMNLGTNAAHAMRDQPGLLSVTLESLAPSPDLLRRHPQIRTDHTLRLTVRDTGIGIADEVLPRIFEPFFTTKPTGEGTGLGLTMVYSIVQSHQGAIVVESARGVGTTFVIYLPAAANSAAPRANPPATSTPFEAFGQGRTVLLVDDDPAVRHVSERMLQRLGFTVTAFENPLAALEDFRRGPGRFCAVLSDLTMPGMTGNELAAQLTALRPDLPVLLTSGYVHKLSEQAAWSSGVKHIIKKPFEIGELAARLRAILDTVSA</sequence>
<keyword evidence="5" id="KW-0547">Nucleotide-binding</keyword>
<dbReference type="Pfam" id="PF02518">
    <property type="entry name" value="HATPase_c"/>
    <property type="match status" value="1"/>
</dbReference>
<feature type="modified residue" description="4-aspartylphosphate" evidence="9">
    <location>
        <position position="592"/>
    </location>
</feature>
<evidence type="ECO:0000256" key="1">
    <source>
        <dbReference type="ARBA" id="ARBA00000085"/>
    </source>
</evidence>
<evidence type="ECO:0000256" key="7">
    <source>
        <dbReference type="ARBA" id="ARBA00022840"/>
    </source>
</evidence>
<evidence type="ECO:0000256" key="4">
    <source>
        <dbReference type="ARBA" id="ARBA00022679"/>
    </source>
</evidence>
<evidence type="ECO:0000256" key="9">
    <source>
        <dbReference type="PROSITE-ProRule" id="PRU00169"/>
    </source>
</evidence>
<dbReference type="Gene3D" id="3.40.50.2300">
    <property type="match status" value="1"/>
</dbReference>
<comment type="catalytic activity">
    <reaction evidence="1">
        <text>ATP + protein L-histidine = ADP + protein N-phospho-L-histidine.</text>
        <dbReference type="EC" id="2.7.13.3"/>
    </reaction>
</comment>
<dbReference type="CDD" id="cd00156">
    <property type="entry name" value="REC"/>
    <property type="match status" value="1"/>
</dbReference>
<dbReference type="InterPro" id="IPR003594">
    <property type="entry name" value="HATPase_dom"/>
</dbReference>
<accession>A0A4Q1C400</accession>
<keyword evidence="8" id="KW-0902">Two-component regulatory system</keyword>
<dbReference type="SMART" id="SM00448">
    <property type="entry name" value="REC"/>
    <property type="match status" value="1"/>
</dbReference>
<dbReference type="PRINTS" id="PR00344">
    <property type="entry name" value="BCTRLSENSOR"/>
</dbReference>
<dbReference type="Pfam" id="PF00072">
    <property type="entry name" value="Response_reg"/>
    <property type="match status" value="1"/>
</dbReference>
<dbReference type="InterPro" id="IPR004358">
    <property type="entry name" value="Sig_transdc_His_kin-like_C"/>
</dbReference>
<evidence type="ECO:0000256" key="3">
    <source>
        <dbReference type="ARBA" id="ARBA00022553"/>
    </source>
</evidence>
<dbReference type="PANTHER" id="PTHR43065:SF46">
    <property type="entry name" value="C4-DICARBOXYLATE TRANSPORT SENSOR PROTEIN DCTB"/>
    <property type="match status" value="1"/>
</dbReference>
<dbReference type="PANTHER" id="PTHR43065">
    <property type="entry name" value="SENSOR HISTIDINE KINASE"/>
    <property type="match status" value="1"/>
</dbReference>
<dbReference type="PROSITE" id="PS50110">
    <property type="entry name" value="RESPONSE_REGULATORY"/>
    <property type="match status" value="1"/>
</dbReference>
<dbReference type="Pfam" id="PF00512">
    <property type="entry name" value="HisKA"/>
    <property type="match status" value="1"/>
</dbReference>
<dbReference type="RefSeq" id="WP_129048706.1">
    <property type="nucleotide sequence ID" value="NZ_SDHX01000002.1"/>
</dbReference>
<protein>
    <recommendedName>
        <fullName evidence="2">histidine kinase</fullName>
        <ecNumber evidence="2">2.7.13.3</ecNumber>
    </recommendedName>
</protein>
<dbReference type="InterPro" id="IPR011006">
    <property type="entry name" value="CheY-like_superfamily"/>
</dbReference>